<accession>A0A8T2M5F5</accession>
<feature type="chain" id="PRO_5035862612" evidence="2">
    <location>
        <begin position="21"/>
        <end position="548"/>
    </location>
</feature>
<feature type="compositionally biased region" description="Polar residues" evidence="1">
    <location>
        <begin position="470"/>
        <end position="492"/>
    </location>
</feature>
<evidence type="ECO:0000313" key="4">
    <source>
        <dbReference type="Proteomes" id="UP000752171"/>
    </source>
</evidence>
<comment type="caution">
    <text evidence="3">The sequence shown here is derived from an EMBL/GenBank/DDBJ whole genome shotgun (WGS) entry which is preliminary data.</text>
</comment>
<gene>
    <name evidence="3" type="ORF">AMEX_G4814</name>
</gene>
<proteinExistence type="predicted"/>
<feature type="signal peptide" evidence="2">
    <location>
        <begin position="1"/>
        <end position="20"/>
    </location>
</feature>
<protein>
    <submittedName>
        <fullName evidence="3">Uncharacterized protein</fullName>
    </submittedName>
</protein>
<feature type="region of interest" description="Disordered" evidence="1">
    <location>
        <begin position="282"/>
        <end position="306"/>
    </location>
</feature>
<feature type="compositionally biased region" description="Low complexity" evidence="1">
    <location>
        <begin position="288"/>
        <end position="302"/>
    </location>
</feature>
<organism evidence="3 4">
    <name type="scientific">Astyanax mexicanus</name>
    <name type="common">Blind cave fish</name>
    <name type="synonym">Astyanax fasciatus mexicanus</name>
    <dbReference type="NCBI Taxonomy" id="7994"/>
    <lineage>
        <taxon>Eukaryota</taxon>
        <taxon>Metazoa</taxon>
        <taxon>Chordata</taxon>
        <taxon>Craniata</taxon>
        <taxon>Vertebrata</taxon>
        <taxon>Euteleostomi</taxon>
        <taxon>Actinopterygii</taxon>
        <taxon>Neopterygii</taxon>
        <taxon>Teleostei</taxon>
        <taxon>Ostariophysi</taxon>
        <taxon>Characiformes</taxon>
        <taxon>Characoidei</taxon>
        <taxon>Acestrorhamphidae</taxon>
        <taxon>Acestrorhamphinae</taxon>
        <taxon>Astyanax</taxon>
    </lineage>
</organism>
<feature type="region of interest" description="Disordered" evidence="1">
    <location>
        <begin position="431"/>
        <end position="492"/>
    </location>
</feature>
<feature type="region of interest" description="Disordered" evidence="1">
    <location>
        <begin position="132"/>
        <end position="160"/>
    </location>
</feature>
<evidence type="ECO:0000256" key="1">
    <source>
        <dbReference type="SAM" id="MobiDB-lite"/>
    </source>
</evidence>
<dbReference type="EMBL" id="JAICCE010000003">
    <property type="protein sequence ID" value="KAG9279299.1"/>
    <property type="molecule type" value="Genomic_DNA"/>
</dbReference>
<dbReference type="Proteomes" id="UP000752171">
    <property type="component" value="Unassembled WGS sequence"/>
</dbReference>
<sequence length="548" mass="58728">MLSADLLRLLLVLVFPHVSCSGNYAGRRARSTFQAFNSYIQNQNQGTPRSYAAPGYIQNSHSSPYQVPRLSNHVQAVSGSASLPENGATASRASGVQYKTSSEFGKLYWDRSKLSLTTPSIVSSGGIVLVQDPKDSEESNKPDKPLAAKKPLSKHNASSRLRNSNLSNWFRGGLSSGTIWSGSISSNSHNGALDSSGLGGNQNKNSNNLVFGSNVFGLSQGFSGSVFDGTALGSRQNNQEMGSAFSAQEKLQTAAQRHFVLPQAPRCVTDLSTTYGQGSIRRCPRLDGSTQISTQSDDSSGSRLDQFTQNYPPSRFSFTGKTYGFSEAVQISSSTEGRTLSASKSPASLWTGSGGHQLFPGVTQTANTNQATVPSQHMQSSHASNLFYPRYKNENTRSGDHTVTRDMPQITNAMQSHYGTPMLGTAAQPDHFLPSSVNSGSIPSFSMSGSESGQVSGGASRPNCDAVNPVSDQTSQRSPGAWTAQPSENVSTSGSNVYHVRVLSNNIAAAPHWTHADLYRIVSALSGDEAARRLKYPEVTFYKQDRTF</sequence>
<keyword evidence="2" id="KW-0732">Signal</keyword>
<reference evidence="3 4" key="1">
    <citation type="submission" date="2021-07" db="EMBL/GenBank/DDBJ databases">
        <authorList>
            <person name="Imarazene B."/>
            <person name="Zahm M."/>
            <person name="Klopp C."/>
            <person name="Cabau C."/>
            <person name="Beille S."/>
            <person name="Jouanno E."/>
            <person name="Castinel A."/>
            <person name="Lluch J."/>
            <person name="Gil L."/>
            <person name="Kuchtly C."/>
            <person name="Lopez Roques C."/>
            <person name="Donnadieu C."/>
            <person name="Parrinello H."/>
            <person name="Journot L."/>
            <person name="Du K."/>
            <person name="Schartl M."/>
            <person name="Retaux S."/>
            <person name="Guiguen Y."/>
        </authorList>
    </citation>
    <scope>NUCLEOTIDE SEQUENCE [LARGE SCALE GENOMIC DNA]</scope>
    <source>
        <strain evidence="3">Pach_M1</strain>
        <tissue evidence="3">Testis</tissue>
    </source>
</reference>
<feature type="compositionally biased region" description="Low complexity" evidence="1">
    <location>
        <begin position="439"/>
        <end position="460"/>
    </location>
</feature>
<name>A0A8T2M5F5_ASTMX</name>
<dbReference type="AlphaFoldDB" id="A0A8T2M5F5"/>
<evidence type="ECO:0000313" key="3">
    <source>
        <dbReference type="EMBL" id="KAG9279299.1"/>
    </source>
</evidence>
<evidence type="ECO:0000256" key="2">
    <source>
        <dbReference type="SAM" id="SignalP"/>
    </source>
</evidence>
<feature type="compositionally biased region" description="Low complexity" evidence="1">
    <location>
        <begin position="148"/>
        <end position="160"/>
    </location>
</feature>
<dbReference type="KEGG" id="amex:103044443"/>
<feature type="compositionally biased region" description="Basic and acidic residues" evidence="1">
    <location>
        <begin position="132"/>
        <end position="146"/>
    </location>
</feature>